<gene>
    <name evidence="1" type="ORF">H8790_00765</name>
</gene>
<dbReference type="SUPFAM" id="SSF160104">
    <property type="entry name" value="Acetoacetate decarboxylase-like"/>
    <property type="match status" value="1"/>
</dbReference>
<proteinExistence type="predicted"/>
<dbReference type="RefSeq" id="WP_187333206.1">
    <property type="nucleotide sequence ID" value="NZ_CP060490.1"/>
</dbReference>
<organism evidence="1 2">
    <name type="scientific">Oscillibacter hominis</name>
    <dbReference type="NCBI Taxonomy" id="2763056"/>
    <lineage>
        <taxon>Bacteria</taxon>
        <taxon>Bacillati</taxon>
        <taxon>Bacillota</taxon>
        <taxon>Clostridia</taxon>
        <taxon>Eubacteriales</taxon>
        <taxon>Oscillospiraceae</taxon>
        <taxon>Oscillibacter</taxon>
    </lineage>
</organism>
<accession>A0A7G9B4Y9</accession>
<reference evidence="1 2" key="1">
    <citation type="submission" date="2020-08" db="EMBL/GenBank/DDBJ databases">
        <authorList>
            <person name="Liu C."/>
            <person name="Sun Q."/>
        </authorList>
    </citation>
    <scope>NUCLEOTIDE SEQUENCE [LARGE SCALE GENOMIC DNA]</scope>
    <source>
        <strain evidence="1 2">NSJ-62</strain>
    </source>
</reference>
<name>A0A7G9B4Y9_9FIRM</name>
<sequence>MEINTLGMKPRESCCPHAIIQNFINFDFTVSNLEAAKKMFLPAPLEPRMDEDGDVILTCGFVDSAFPPMREVDGEIPDPNATEFSECALGMSCTVNGKPSIMNTWILLDHYAGALRRGFNRSVIDSFARTRNHPMLEGEEHIGIGSRMFATCTNDGALYARGSLQVKEVHDPSWLDEHFFDWGQLRYLPDMAHGDDVRPLIHQASLYHFPSKFEVSKVYSGDGKLAFGDTMYGLFQDLGEIRVKRAFFVTFAYTYGSEEFLCDAK</sequence>
<dbReference type="InterPro" id="IPR023375">
    <property type="entry name" value="ADC_dom_sf"/>
</dbReference>
<dbReference type="KEGG" id="ohi:H8790_00765"/>
<keyword evidence="2" id="KW-1185">Reference proteome</keyword>
<evidence type="ECO:0000313" key="1">
    <source>
        <dbReference type="EMBL" id="QNL44620.1"/>
    </source>
</evidence>
<dbReference type="Proteomes" id="UP000515960">
    <property type="component" value="Chromosome"/>
</dbReference>
<evidence type="ECO:0000313" key="2">
    <source>
        <dbReference type="Proteomes" id="UP000515960"/>
    </source>
</evidence>
<dbReference type="AlphaFoldDB" id="A0A7G9B4Y9"/>
<dbReference type="EMBL" id="CP060490">
    <property type="protein sequence ID" value="QNL44620.1"/>
    <property type="molecule type" value="Genomic_DNA"/>
</dbReference>
<evidence type="ECO:0008006" key="3">
    <source>
        <dbReference type="Google" id="ProtNLM"/>
    </source>
</evidence>
<protein>
    <recommendedName>
        <fullName evidence="3">Acetoacetate decarboxylase</fullName>
    </recommendedName>
</protein>
<dbReference type="Gene3D" id="2.40.400.10">
    <property type="entry name" value="Acetoacetate decarboxylase-like"/>
    <property type="match status" value="1"/>
</dbReference>